<name>A0A369W669_9HYPH</name>
<gene>
    <name evidence="1" type="ORF">DVH29_04655</name>
</gene>
<sequence length="132" mass="14529">MALASGSALAQNVHISRLYEQVLENIEFAEPGHPLDSFGVFRIDEGRTVEVELDVPAETSIQIMGDCDEDCFDLDLAVYDASGALLAEDRLDDYYPIVNFTTGRNGRITIELDMVDCDAVYCYTAYSVFVGG</sequence>
<protein>
    <submittedName>
        <fullName evidence="1">Uncharacterized protein</fullName>
    </submittedName>
</protein>
<accession>A0A369W669</accession>
<comment type="caution">
    <text evidence="1">The sequence shown here is derived from an EMBL/GenBank/DDBJ whole genome shotgun (WGS) entry which is preliminary data.</text>
</comment>
<proteinExistence type="predicted"/>
<evidence type="ECO:0000313" key="2">
    <source>
        <dbReference type="Proteomes" id="UP000253759"/>
    </source>
</evidence>
<reference evidence="2" key="1">
    <citation type="submission" date="2018-07" db="EMBL/GenBank/DDBJ databases">
        <authorList>
            <person name="Liu B.-T."/>
            <person name="Du Z."/>
        </authorList>
    </citation>
    <scope>NUCLEOTIDE SEQUENCE [LARGE SCALE GENOMIC DNA]</scope>
    <source>
        <strain evidence="2">XYN52</strain>
    </source>
</reference>
<evidence type="ECO:0000313" key="1">
    <source>
        <dbReference type="EMBL" id="RDE09833.1"/>
    </source>
</evidence>
<dbReference type="AlphaFoldDB" id="A0A369W669"/>
<dbReference type="Proteomes" id="UP000253759">
    <property type="component" value="Unassembled WGS sequence"/>
</dbReference>
<organism evidence="1 2">
    <name type="scientific">Pelagibacterium lacus</name>
    <dbReference type="NCBI Taxonomy" id="2282655"/>
    <lineage>
        <taxon>Bacteria</taxon>
        <taxon>Pseudomonadati</taxon>
        <taxon>Pseudomonadota</taxon>
        <taxon>Alphaproteobacteria</taxon>
        <taxon>Hyphomicrobiales</taxon>
        <taxon>Devosiaceae</taxon>
        <taxon>Pelagibacterium</taxon>
    </lineage>
</organism>
<keyword evidence="2" id="KW-1185">Reference proteome</keyword>
<dbReference type="EMBL" id="QQNH01000004">
    <property type="protein sequence ID" value="RDE09833.1"/>
    <property type="molecule type" value="Genomic_DNA"/>
</dbReference>